<feature type="non-terminal residue" evidence="2">
    <location>
        <position position="1"/>
    </location>
</feature>
<comment type="caution">
    <text evidence="2">The sequence shown here is derived from an EMBL/GenBank/DDBJ whole genome shotgun (WGS) entry which is preliminary data.</text>
</comment>
<reference evidence="2" key="1">
    <citation type="submission" date="2023-06" db="EMBL/GenBank/DDBJ databases">
        <authorList>
            <person name="Delattre M."/>
        </authorList>
    </citation>
    <scope>NUCLEOTIDE SEQUENCE</scope>
    <source>
        <strain evidence="2">AF72</strain>
    </source>
</reference>
<evidence type="ECO:0000313" key="3">
    <source>
        <dbReference type="Proteomes" id="UP001177023"/>
    </source>
</evidence>
<feature type="region of interest" description="Disordered" evidence="1">
    <location>
        <begin position="1"/>
        <end position="29"/>
    </location>
</feature>
<protein>
    <submittedName>
        <fullName evidence="2">Uncharacterized protein</fullName>
    </submittedName>
</protein>
<feature type="compositionally biased region" description="Low complexity" evidence="1">
    <location>
        <begin position="80"/>
        <end position="94"/>
    </location>
</feature>
<name>A0AA36G055_9BILA</name>
<evidence type="ECO:0000256" key="1">
    <source>
        <dbReference type="SAM" id="MobiDB-lite"/>
    </source>
</evidence>
<sequence length="104" mass="11929">MEETEREATRTKQVIHEAVPKRLSKGKSMESLAQVQVDYQPWYDKSKIRDGISRESIANIHAARQVFEGGHAVDAAKWAQQHPGIQQPHQQQQQRRLPPDSSDF</sequence>
<organism evidence="2 3">
    <name type="scientific">Mesorhabditis spiculigera</name>
    <dbReference type="NCBI Taxonomy" id="96644"/>
    <lineage>
        <taxon>Eukaryota</taxon>
        <taxon>Metazoa</taxon>
        <taxon>Ecdysozoa</taxon>
        <taxon>Nematoda</taxon>
        <taxon>Chromadorea</taxon>
        <taxon>Rhabditida</taxon>
        <taxon>Rhabditina</taxon>
        <taxon>Rhabditomorpha</taxon>
        <taxon>Rhabditoidea</taxon>
        <taxon>Rhabditidae</taxon>
        <taxon>Mesorhabditinae</taxon>
        <taxon>Mesorhabditis</taxon>
    </lineage>
</organism>
<keyword evidence="3" id="KW-1185">Reference proteome</keyword>
<feature type="region of interest" description="Disordered" evidence="1">
    <location>
        <begin position="73"/>
        <end position="104"/>
    </location>
</feature>
<dbReference type="Proteomes" id="UP001177023">
    <property type="component" value="Unassembled WGS sequence"/>
</dbReference>
<dbReference type="AlphaFoldDB" id="A0AA36G055"/>
<accession>A0AA36G055</accession>
<gene>
    <name evidence="2" type="ORF">MSPICULIGERA_LOCUS11821</name>
</gene>
<feature type="compositionally biased region" description="Basic and acidic residues" evidence="1">
    <location>
        <begin position="1"/>
        <end position="20"/>
    </location>
</feature>
<proteinExistence type="predicted"/>
<evidence type="ECO:0000313" key="2">
    <source>
        <dbReference type="EMBL" id="CAJ0573463.1"/>
    </source>
</evidence>
<dbReference type="EMBL" id="CATQJA010002619">
    <property type="protein sequence ID" value="CAJ0573463.1"/>
    <property type="molecule type" value="Genomic_DNA"/>
</dbReference>